<organism evidence="1 2">
    <name type="scientific">Dyella telluris</name>
    <dbReference type="NCBI Taxonomy" id="2763498"/>
    <lineage>
        <taxon>Bacteria</taxon>
        <taxon>Pseudomonadati</taxon>
        <taxon>Pseudomonadota</taxon>
        <taxon>Gammaproteobacteria</taxon>
        <taxon>Lysobacterales</taxon>
        <taxon>Rhodanobacteraceae</taxon>
        <taxon>Dyella</taxon>
    </lineage>
</organism>
<dbReference type="RefSeq" id="WP_187057180.1">
    <property type="nucleotide sequence ID" value="NZ_CP060412.1"/>
</dbReference>
<protein>
    <submittedName>
        <fullName evidence="1">Uncharacterized protein</fullName>
    </submittedName>
</protein>
<keyword evidence="2" id="KW-1185">Reference proteome</keyword>
<sequence>MLDEIKTVALKEVGALVAEQARMQAELQEKLQGRIGPILQGFLADHPEVKALCWTQYVPYFNDGEECVFSVNGLNYSVVDERENHHYGEGWLEVTSYRQCEEVSADTHLALNELENLLTSGPMEDTLQAIFGSHAKITVTSAGVEVEEYDHD</sequence>
<dbReference type="Proteomes" id="UP000515873">
    <property type="component" value="Chromosome"/>
</dbReference>
<proteinExistence type="predicted"/>
<accession>A0A7G8Q4L3</accession>
<dbReference type="AlphaFoldDB" id="A0A7G8Q4L3"/>
<reference evidence="1 2" key="1">
    <citation type="submission" date="2020-08" db="EMBL/GenBank/DDBJ databases">
        <title>Dyella sp. G9 isolated from forest soil.</title>
        <authorList>
            <person name="Fu J."/>
            <person name="Qiu L."/>
        </authorList>
    </citation>
    <scope>NUCLEOTIDE SEQUENCE [LARGE SCALE GENOMIC DNA]</scope>
    <source>
        <strain evidence="1 2">G9</strain>
    </source>
</reference>
<dbReference type="KEGG" id="dtl:H8F01_00630"/>
<evidence type="ECO:0000313" key="2">
    <source>
        <dbReference type="Proteomes" id="UP000515873"/>
    </source>
</evidence>
<name>A0A7G8Q4L3_9GAMM</name>
<gene>
    <name evidence="1" type="ORF">H8F01_00630</name>
</gene>
<dbReference type="EMBL" id="CP060412">
    <property type="protein sequence ID" value="QNK01721.1"/>
    <property type="molecule type" value="Genomic_DNA"/>
</dbReference>
<evidence type="ECO:0000313" key="1">
    <source>
        <dbReference type="EMBL" id="QNK01721.1"/>
    </source>
</evidence>